<reference evidence="2 3" key="1">
    <citation type="submission" date="2022-09" db="EMBL/GenBank/DDBJ databases">
        <authorList>
            <person name="Han X.L."/>
            <person name="Wang Q."/>
            <person name="Lu T."/>
        </authorList>
    </citation>
    <scope>NUCLEOTIDE SEQUENCE [LARGE SCALE GENOMIC DNA]</scope>
    <source>
        <strain evidence="2 3">WQ 127069</strain>
    </source>
</reference>
<dbReference type="EMBL" id="JAOQIO010000007">
    <property type="protein sequence ID" value="MCU6791489.1"/>
    <property type="molecule type" value="Genomic_DNA"/>
</dbReference>
<gene>
    <name evidence="2" type="ORF">OB236_05015</name>
</gene>
<sequence length="180" mass="20281">MSDQPMEKKRRLTLLLIIVVLQVLFLGGIATSYYAVGWFGTEIKIKTVPVDPRDFLYGDYVTLGYEISTLNPQLWRESANKPSQGEAVYVLLKPSANGLYEATGIYRSKPSTQAGEAVLKGTVDYSWDDLLRIEYGLERYYVPEGTGKELEREARNMIVRVKIAPWGQARINGLEEVTPS</sequence>
<organism evidence="2 3">
    <name type="scientific">Paenibacillus baimaensis</name>
    <dbReference type="NCBI Taxonomy" id="2982185"/>
    <lineage>
        <taxon>Bacteria</taxon>
        <taxon>Bacillati</taxon>
        <taxon>Bacillota</taxon>
        <taxon>Bacilli</taxon>
        <taxon>Bacillales</taxon>
        <taxon>Paenibacillaceae</taxon>
        <taxon>Paenibacillus</taxon>
    </lineage>
</organism>
<dbReference type="InterPro" id="IPR025833">
    <property type="entry name" value="GDYXXLXY"/>
</dbReference>
<keyword evidence="1" id="KW-1133">Transmembrane helix</keyword>
<dbReference type="Proteomes" id="UP001652445">
    <property type="component" value="Unassembled WGS sequence"/>
</dbReference>
<evidence type="ECO:0000313" key="3">
    <source>
        <dbReference type="Proteomes" id="UP001652445"/>
    </source>
</evidence>
<comment type="caution">
    <text evidence="2">The sequence shown here is derived from an EMBL/GenBank/DDBJ whole genome shotgun (WGS) entry which is preliminary data.</text>
</comment>
<keyword evidence="1" id="KW-0812">Transmembrane</keyword>
<keyword evidence="1" id="KW-0472">Membrane</keyword>
<evidence type="ECO:0000313" key="2">
    <source>
        <dbReference type="EMBL" id="MCU6791489.1"/>
    </source>
</evidence>
<name>A0ABT2UA23_9BACL</name>
<proteinExistence type="predicted"/>
<evidence type="ECO:0000256" key="1">
    <source>
        <dbReference type="SAM" id="Phobius"/>
    </source>
</evidence>
<keyword evidence="3" id="KW-1185">Reference proteome</keyword>
<dbReference type="Pfam" id="PF14345">
    <property type="entry name" value="GDYXXLXY"/>
    <property type="match status" value="1"/>
</dbReference>
<feature type="transmembrane region" description="Helical" evidence="1">
    <location>
        <begin position="12"/>
        <end position="36"/>
    </location>
</feature>
<dbReference type="RefSeq" id="WP_262683030.1">
    <property type="nucleotide sequence ID" value="NZ_JAOQIO010000007.1"/>
</dbReference>
<protein>
    <submittedName>
        <fullName evidence="2">GDYXXLXY domain-containing protein</fullName>
    </submittedName>
</protein>
<accession>A0ABT2UA23</accession>